<evidence type="ECO:0000256" key="12">
    <source>
        <dbReference type="ARBA" id="ARBA00022842"/>
    </source>
</evidence>
<dbReference type="PANTHER" id="PTHR13619:SF0">
    <property type="entry name" value="PHOSPHATIDATE CYTIDYLYLTRANSFERASE, MITOCHONDRIAL"/>
    <property type="match status" value="1"/>
</dbReference>
<evidence type="ECO:0000256" key="13">
    <source>
        <dbReference type="ARBA" id="ARBA00023098"/>
    </source>
</evidence>
<keyword evidence="13" id="KW-0443">Lipid metabolism</keyword>
<organism evidence="20 21">
    <name type="scientific">Paragonimus westermani</name>
    <dbReference type="NCBI Taxonomy" id="34504"/>
    <lineage>
        <taxon>Eukaryota</taxon>
        <taxon>Metazoa</taxon>
        <taxon>Spiralia</taxon>
        <taxon>Lophotrochozoa</taxon>
        <taxon>Platyhelminthes</taxon>
        <taxon>Trematoda</taxon>
        <taxon>Digenea</taxon>
        <taxon>Plagiorchiida</taxon>
        <taxon>Troglotremata</taxon>
        <taxon>Troglotrematidae</taxon>
        <taxon>Paragonimus</taxon>
    </lineage>
</organism>
<comment type="subcellular location">
    <subcellularLocation>
        <location evidence="2">Mitochondrion inner membrane</location>
        <topology evidence="2">Peripheral membrane protein</topology>
        <orientation evidence="2">Matrix side</orientation>
    </subcellularLocation>
</comment>
<evidence type="ECO:0000256" key="1">
    <source>
        <dbReference type="ARBA" id="ARBA00001946"/>
    </source>
</evidence>
<keyword evidence="9" id="KW-0808">Transferase</keyword>
<keyword evidence="15" id="KW-0472">Membrane</keyword>
<keyword evidence="10" id="KW-0548">Nucleotidyltransferase</keyword>
<dbReference type="GO" id="GO:0016024">
    <property type="term" value="P:CDP-diacylglycerol biosynthetic process"/>
    <property type="evidence" value="ECO:0007669"/>
    <property type="project" value="TreeGrafter"/>
</dbReference>
<gene>
    <name evidence="20" type="ORF">P879_08368</name>
</gene>
<evidence type="ECO:0000256" key="16">
    <source>
        <dbReference type="ARBA" id="ARBA00023209"/>
    </source>
</evidence>
<dbReference type="GO" id="GO:0032049">
    <property type="term" value="P:cardiolipin biosynthetic process"/>
    <property type="evidence" value="ECO:0007669"/>
    <property type="project" value="InterPro"/>
</dbReference>
<evidence type="ECO:0000256" key="5">
    <source>
        <dbReference type="ARBA" id="ARBA00005458"/>
    </source>
</evidence>
<dbReference type="GO" id="GO:0004605">
    <property type="term" value="F:phosphatidate cytidylyltransferase activity"/>
    <property type="evidence" value="ECO:0007669"/>
    <property type="project" value="UniProtKB-EC"/>
</dbReference>
<accession>A0A8T0DD62</accession>
<name>A0A8T0DD62_9TREM</name>
<evidence type="ECO:0000256" key="11">
    <source>
        <dbReference type="ARBA" id="ARBA00022792"/>
    </source>
</evidence>
<evidence type="ECO:0000256" key="8">
    <source>
        <dbReference type="ARBA" id="ARBA00022516"/>
    </source>
</evidence>
<reference evidence="20 21" key="1">
    <citation type="submission" date="2019-07" db="EMBL/GenBank/DDBJ databases">
        <title>Annotation for the trematode Paragonimus westermani.</title>
        <authorList>
            <person name="Choi Y.-J."/>
        </authorList>
    </citation>
    <scope>NUCLEOTIDE SEQUENCE [LARGE SCALE GENOMIC DNA]</scope>
    <source>
        <strain evidence="20">180907_Pwestermani</strain>
    </source>
</reference>
<keyword evidence="11" id="KW-0999">Mitochondrion inner membrane</keyword>
<evidence type="ECO:0000313" key="20">
    <source>
        <dbReference type="EMBL" id="KAF8565759.1"/>
    </source>
</evidence>
<dbReference type="Proteomes" id="UP000699462">
    <property type="component" value="Unassembled WGS sequence"/>
</dbReference>
<comment type="cofactor">
    <cofactor evidence="1">
        <name>Mg(2+)</name>
        <dbReference type="ChEBI" id="CHEBI:18420"/>
    </cofactor>
</comment>
<evidence type="ECO:0000256" key="15">
    <source>
        <dbReference type="ARBA" id="ARBA00023136"/>
    </source>
</evidence>
<evidence type="ECO:0000256" key="18">
    <source>
        <dbReference type="ARBA" id="ARBA00029893"/>
    </source>
</evidence>
<dbReference type="GO" id="GO:0005743">
    <property type="term" value="C:mitochondrial inner membrane"/>
    <property type="evidence" value="ECO:0007669"/>
    <property type="project" value="UniProtKB-SubCell"/>
</dbReference>
<keyword evidence="12" id="KW-0460">Magnesium</keyword>
<keyword evidence="8" id="KW-0444">Lipid biosynthesis</keyword>
<evidence type="ECO:0000256" key="14">
    <source>
        <dbReference type="ARBA" id="ARBA00023128"/>
    </source>
</evidence>
<evidence type="ECO:0000256" key="19">
    <source>
        <dbReference type="ARBA" id="ARBA00031502"/>
    </source>
</evidence>
<evidence type="ECO:0000256" key="7">
    <source>
        <dbReference type="ARBA" id="ARBA00018337"/>
    </source>
</evidence>
<dbReference type="Pfam" id="PF09139">
    <property type="entry name" value="Tam41_Mmp37"/>
    <property type="match status" value="1"/>
</dbReference>
<dbReference type="PANTHER" id="PTHR13619">
    <property type="entry name" value="PHOSPHATIDATE CYTIDYLYLTRANSFERASE, MITOCHONDRIAL"/>
    <property type="match status" value="1"/>
</dbReference>
<keyword evidence="17" id="KW-1208">Phospholipid metabolism</keyword>
<keyword evidence="14" id="KW-0496">Mitochondrion</keyword>
<comment type="pathway">
    <text evidence="3">Phospholipid metabolism; CDP-diacylglycerol biosynthesis; CDP-diacylglycerol from sn-glycerol 3-phosphate: step 3/3.</text>
</comment>
<comment type="caution">
    <text evidence="20">The sequence shown here is derived from an EMBL/GenBank/DDBJ whole genome shotgun (WGS) entry which is preliminary data.</text>
</comment>
<evidence type="ECO:0000256" key="17">
    <source>
        <dbReference type="ARBA" id="ARBA00023264"/>
    </source>
</evidence>
<dbReference type="AlphaFoldDB" id="A0A8T0DD62"/>
<protein>
    <recommendedName>
        <fullName evidence="7">Phosphatidate cytidylyltransferase, mitochondrial</fullName>
        <ecNumber evidence="6">2.7.7.41</ecNumber>
    </recommendedName>
    <alternativeName>
        <fullName evidence="18">CDP-diacylglycerol synthase</fullName>
    </alternativeName>
    <alternativeName>
        <fullName evidence="19">Mitochondrial translocator assembly and maintenance protein 41 homolog</fullName>
    </alternativeName>
</protein>
<keyword evidence="16" id="KW-0594">Phospholipid biosynthesis</keyword>
<evidence type="ECO:0000256" key="10">
    <source>
        <dbReference type="ARBA" id="ARBA00022695"/>
    </source>
</evidence>
<evidence type="ECO:0000256" key="4">
    <source>
        <dbReference type="ARBA" id="ARBA00005189"/>
    </source>
</evidence>
<keyword evidence="21" id="KW-1185">Reference proteome</keyword>
<comment type="pathway">
    <text evidence="4">Lipid metabolism.</text>
</comment>
<evidence type="ECO:0000256" key="9">
    <source>
        <dbReference type="ARBA" id="ARBA00022679"/>
    </source>
</evidence>
<dbReference type="OrthoDB" id="341477at2759"/>
<evidence type="ECO:0000313" key="21">
    <source>
        <dbReference type="Proteomes" id="UP000699462"/>
    </source>
</evidence>
<evidence type="ECO:0000256" key="6">
    <source>
        <dbReference type="ARBA" id="ARBA00012487"/>
    </source>
</evidence>
<sequence>MPVGVPSAELLQRIIRKLSPAQETGLVGAFAYGSVAFPQHGRSLSNSQLDLILIVRDPLTWHFNNIKRNPLHYNALIRQSSKANEPPSYLKAIISSCFGPQVYYNPLIDWHDEVLGQTLSLKYGVVSVDSVIHDLMTWSHLYIAGRLHKPVLWIPFDNQQSSLSSLSQNNSLTCLFRAQDRNLLTALSYVLLRLPVHTSQYLTEFDLFHAISSISYDGDWRMIIGEDKKKVSSTVRRLAHTSFLIRIHKFFTGANQR</sequence>
<dbReference type="InterPro" id="IPR015222">
    <property type="entry name" value="Tam41"/>
</dbReference>
<dbReference type="EMBL" id="JTDF01006169">
    <property type="protein sequence ID" value="KAF8565759.1"/>
    <property type="molecule type" value="Genomic_DNA"/>
</dbReference>
<dbReference type="EC" id="2.7.7.41" evidence="6"/>
<proteinExistence type="inferred from homology"/>
<evidence type="ECO:0000256" key="3">
    <source>
        <dbReference type="ARBA" id="ARBA00005119"/>
    </source>
</evidence>
<comment type="similarity">
    <text evidence="5">Belongs to the TAM41 family.</text>
</comment>
<evidence type="ECO:0000256" key="2">
    <source>
        <dbReference type="ARBA" id="ARBA00004443"/>
    </source>
</evidence>